<accession>A0ABT5UF64</accession>
<keyword evidence="1" id="KW-0175">Coiled coil</keyword>
<reference evidence="3 4" key="1">
    <citation type="submission" date="2022-11" db="EMBL/GenBank/DDBJ databases">
        <title>Spartinivicinus poritis sp. nov., isolated from scleractinian coral Porites lutea.</title>
        <authorList>
            <person name="Zhang G."/>
            <person name="Cai L."/>
            <person name="Wei Q."/>
        </authorList>
    </citation>
    <scope>NUCLEOTIDE SEQUENCE [LARGE SCALE GENOMIC DNA]</scope>
    <source>
        <strain evidence="3 4">A2-2</strain>
    </source>
</reference>
<feature type="coiled-coil region" evidence="1">
    <location>
        <begin position="73"/>
        <end position="129"/>
    </location>
</feature>
<evidence type="ECO:0000256" key="1">
    <source>
        <dbReference type="SAM" id="Coils"/>
    </source>
</evidence>
<protein>
    <submittedName>
        <fullName evidence="3">Uncharacterized protein</fullName>
    </submittedName>
</protein>
<evidence type="ECO:0000313" key="4">
    <source>
        <dbReference type="Proteomes" id="UP001528823"/>
    </source>
</evidence>
<comment type="caution">
    <text evidence="3">The sequence shown here is derived from an EMBL/GenBank/DDBJ whole genome shotgun (WGS) entry which is preliminary data.</text>
</comment>
<name>A0ABT5UF64_9GAMM</name>
<feature type="compositionally biased region" description="Polar residues" evidence="2">
    <location>
        <begin position="20"/>
        <end position="33"/>
    </location>
</feature>
<evidence type="ECO:0000313" key="3">
    <source>
        <dbReference type="EMBL" id="MDE1465024.1"/>
    </source>
</evidence>
<sequence>MTINVGNISIRCRVNDDSKISSTQPNKPSNQSLQQNTTKKQNDNGKKKNNDETFIENQQETIEGLANFSTDSNQKAQEQISYVDNKVDQLRKESTVIIRNNITSLSDQIHELTKKISQLERQKKRWNKCL</sequence>
<dbReference type="EMBL" id="JAPMOU010000049">
    <property type="protein sequence ID" value="MDE1465024.1"/>
    <property type="molecule type" value="Genomic_DNA"/>
</dbReference>
<feature type="compositionally biased region" description="Basic and acidic residues" evidence="2">
    <location>
        <begin position="40"/>
        <end position="51"/>
    </location>
</feature>
<gene>
    <name evidence="3" type="ORF">ORQ98_23965</name>
</gene>
<organism evidence="3 4">
    <name type="scientific">Spartinivicinus poritis</name>
    <dbReference type="NCBI Taxonomy" id="2994640"/>
    <lineage>
        <taxon>Bacteria</taxon>
        <taxon>Pseudomonadati</taxon>
        <taxon>Pseudomonadota</taxon>
        <taxon>Gammaproteobacteria</taxon>
        <taxon>Oceanospirillales</taxon>
        <taxon>Zooshikellaceae</taxon>
        <taxon>Spartinivicinus</taxon>
    </lineage>
</organism>
<dbReference type="RefSeq" id="WP_274691334.1">
    <property type="nucleotide sequence ID" value="NZ_JAPMOU010000049.1"/>
</dbReference>
<evidence type="ECO:0000256" key="2">
    <source>
        <dbReference type="SAM" id="MobiDB-lite"/>
    </source>
</evidence>
<proteinExistence type="predicted"/>
<feature type="region of interest" description="Disordered" evidence="2">
    <location>
        <begin position="16"/>
        <end position="54"/>
    </location>
</feature>
<keyword evidence="4" id="KW-1185">Reference proteome</keyword>
<dbReference type="Proteomes" id="UP001528823">
    <property type="component" value="Unassembled WGS sequence"/>
</dbReference>